<keyword evidence="2" id="KW-1185">Reference proteome</keyword>
<organism evidence="1 2">
    <name type="scientific">Aspergillus novoparasiticus</name>
    <dbReference type="NCBI Taxonomy" id="986946"/>
    <lineage>
        <taxon>Eukaryota</taxon>
        <taxon>Fungi</taxon>
        <taxon>Dikarya</taxon>
        <taxon>Ascomycota</taxon>
        <taxon>Pezizomycotina</taxon>
        <taxon>Eurotiomycetes</taxon>
        <taxon>Eurotiomycetidae</taxon>
        <taxon>Eurotiales</taxon>
        <taxon>Aspergillaceae</taxon>
        <taxon>Aspergillus</taxon>
        <taxon>Aspergillus subgen. Circumdati</taxon>
    </lineage>
</organism>
<evidence type="ECO:0000313" key="2">
    <source>
        <dbReference type="Proteomes" id="UP000326799"/>
    </source>
</evidence>
<dbReference type="Proteomes" id="UP000326799">
    <property type="component" value="Unassembled WGS sequence"/>
</dbReference>
<gene>
    <name evidence="1" type="ORF">BDV33DRAFT_185264</name>
</gene>
<reference evidence="1 2" key="1">
    <citation type="submission" date="2019-04" db="EMBL/GenBank/DDBJ databases">
        <title>Fungal friends and foes A comparative genomics study of 23 Aspergillus species from section Flavi.</title>
        <authorList>
            <consortium name="DOE Joint Genome Institute"/>
            <person name="Kjaerbolling I."/>
            <person name="Vesth T.C."/>
            <person name="Frisvad J.C."/>
            <person name="Nybo J.L."/>
            <person name="Theobald S."/>
            <person name="Kildgaard S."/>
            <person name="Petersen T.I."/>
            <person name="Kuo A."/>
            <person name="Sato A."/>
            <person name="Lyhne E.K."/>
            <person name="Kogle M.E."/>
            <person name="Wiebenga A."/>
            <person name="Kun R.S."/>
            <person name="Lubbers R.J."/>
            <person name="Makela M.R."/>
            <person name="Barry K."/>
            <person name="Chovatia M."/>
            <person name="Clum A."/>
            <person name="Daum C."/>
            <person name="Haridas S."/>
            <person name="He G."/>
            <person name="LaButti K."/>
            <person name="Lipzen A."/>
            <person name="Mondo S."/>
            <person name="Pangilinan J."/>
            <person name="Riley R."/>
            <person name="Salamov A."/>
            <person name="Simmons B.A."/>
            <person name="Magnuson J.K."/>
            <person name="Henrissat B."/>
            <person name="Mortensen U.H."/>
            <person name="Larsen T.O."/>
            <person name="De vries R.P."/>
            <person name="Grigoriev I.V."/>
            <person name="Machida M."/>
            <person name="Baker S.E."/>
            <person name="Andersen M.R."/>
        </authorList>
    </citation>
    <scope>NUCLEOTIDE SEQUENCE [LARGE SCALE GENOMIC DNA]</scope>
    <source>
        <strain evidence="1 2">CBS 126849</strain>
    </source>
</reference>
<dbReference type="EMBL" id="ML733671">
    <property type="protein sequence ID" value="KAB8213189.1"/>
    <property type="molecule type" value="Genomic_DNA"/>
</dbReference>
<accession>A0A5N6E799</accession>
<name>A0A5N6E799_9EURO</name>
<sequence>MVERGVGVRAIWTFLRPKDQLKNHDICAKPVTVRSRIAVLLAFTAYHVAPDPYICLSDSDPVVALRATSCLSACI</sequence>
<evidence type="ECO:0000313" key="1">
    <source>
        <dbReference type="EMBL" id="KAB8213189.1"/>
    </source>
</evidence>
<dbReference type="AlphaFoldDB" id="A0A5N6E799"/>
<protein>
    <submittedName>
        <fullName evidence="1">Uncharacterized protein</fullName>
    </submittedName>
</protein>
<proteinExistence type="predicted"/>